<sequence length="1303" mass="148206">MTSLIFDGPMKRILILLIMVVFAVLLLYTNYLQEVNFFQNKLQLNEFLVDFNTYKLLQETSSLNQNQLKQFREKLESEKLVNKDISDKHILKTSQDKQVFIHDDINTEELDNMQYFSLNPPFPDIDLTSIGPVFIENGFIHLYCEYSFDTIRCTIGGKIPAEKIYFPTAYFTNPNFEDIVISFSFKEIIKIFEIYKSETILDNNKPSNNLNIGWLNYQILISNIPNIELFTNYIMLFGSNGTNLNLFSKPEVFLLDEENESEDMTKLNLSKKYKYYKFIHTQVCLLFILIYLKLINFILFGFTLLFQFGIHFPIYLFTFFKYGKQNINADLEKQNEEMNMNGFEEWIKNNELIEDRLLNNENDTLNIIKARRMENKISTSVKTSNLRMRKESTQSKFFNNELEGFSTGIEETESMRLKDIRRLYYDEDDSVVSKITNSTEIQSNEYVASPLLTTYGNDNRENQSMDLPLFQKSIILSSSLDEFVDKYYLFYTVTCIFFLFHLLIYGFINLGLYNMISESFEVLSTCNSNNLNIKDKSFFKIPEIIIASRTSVYSQSVLSSKRTFHLSSRLNSYEEEKVIIDELSSQLNDTDVNRLGRMRNIGISAHIDSGKTTFTERVLFYTGRIKAIHDVRGRDGVGAKMDHMDLEREKGITIQSAATYCSWERSPEKSLHFNLIDTPGHIDFTIEVERALRVLDGAVLVVCAVSGVQSQTVTVDRQMKRYNVPRITFINKMDRMGANPWRAIDQIRSKLKIPAAAVQVPIGAEKDLIGAVDIIHNKAIYYEGSQGEKLRITDEIPDDLKEIVAEKKAELIETLADVDDDIAECFIEEKEPTVDQIKGAIRRSTIARKFTPVFMGSALANKGIQPVLDGVCDYLPDPSEILNTALDLANGEKSINLVPASTAPAVALAFKLEEGKYGQLTYLRVYQGKLRKGSMITHVKTGKKVKLARLVRMHSEEMEDVDEIHAGEICATFGIDCASGDTFTDGTVDYSMSSMFVPDAVVSLSILPKTKDAANFSKAVNRFQKEDPTFRVHFDKDSKETIISGMGELHLEIYVERMKREYNVECTVGRPRVAYRESILSSSSFDYTHKKQSGGAGQFAKVMGKMEATVLADPEEIGGTLGDDIKFRNHFQTKVVGGKISEKFLLACQKGFEDCCEKGPLTGSRVLGVHMIVDDGATHVVDSSEMAFRTATQFAFKQAFMQSQPVVLEPIMNVVIAAPNEFQGAVIGLVNKLGGLINDTENQSDDFNLISDCSLNQLFGFASKLRAVTQGKGEFTMEFKEYQPAPPQLQKQLIEDYQKKNKE</sequence>
<dbReference type="EMBL" id="PUHW01000043">
    <property type="protein sequence ID" value="KAG0690154.1"/>
    <property type="molecule type" value="Genomic_DNA"/>
</dbReference>
<evidence type="ECO:0000256" key="6">
    <source>
        <dbReference type="ARBA" id="ARBA00023128"/>
    </source>
</evidence>
<dbReference type="CDD" id="cd16262">
    <property type="entry name" value="EFG_III"/>
    <property type="match status" value="1"/>
</dbReference>
<keyword evidence="4 8" id="KW-0648">Protein biosynthesis</keyword>
<proteinExistence type="inferred from homology"/>
<dbReference type="SUPFAM" id="SSF50447">
    <property type="entry name" value="Translation proteins"/>
    <property type="match status" value="1"/>
</dbReference>
<dbReference type="Pfam" id="PF00679">
    <property type="entry name" value="EFG_C"/>
    <property type="match status" value="1"/>
</dbReference>
<evidence type="ECO:0000256" key="7">
    <source>
        <dbReference type="ARBA" id="ARBA00023134"/>
    </source>
</evidence>
<dbReference type="GO" id="GO:0005739">
    <property type="term" value="C:mitochondrion"/>
    <property type="evidence" value="ECO:0007669"/>
    <property type="project" value="UniProtKB-SubCell"/>
</dbReference>
<reference evidence="11" key="1">
    <citation type="submission" date="2020-11" db="EMBL/GenBank/DDBJ databases">
        <title>Kefir isolates.</title>
        <authorList>
            <person name="Marcisauskas S."/>
            <person name="Kim Y."/>
            <person name="Blasche S."/>
        </authorList>
    </citation>
    <scope>NUCLEOTIDE SEQUENCE</scope>
    <source>
        <strain evidence="11">Olga-1</strain>
    </source>
</reference>
<dbReference type="NCBIfam" id="TIGR00484">
    <property type="entry name" value="EF-G"/>
    <property type="match status" value="1"/>
</dbReference>
<feature type="transmembrane region" description="Helical" evidence="9">
    <location>
        <begin position="298"/>
        <end position="320"/>
    </location>
</feature>
<comment type="pathway">
    <text evidence="8">Protein biosynthesis; polypeptide chain elongation.</text>
</comment>
<evidence type="ECO:0000313" key="12">
    <source>
        <dbReference type="Proteomes" id="UP000697127"/>
    </source>
</evidence>
<feature type="transmembrane region" description="Helical" evidence="9">
    <location>
        <begin position="12"/>
        <end position="32"/>
    </location>
</feature>
<dbReference type="InterPro" id="IPR009000">
    <property type="entry name" value="Transl_B-barrel_sf"/>
</dbReference>
<dbReference type="InterPro" id="IPR005517">
    <property type="entry name" value="Transl_elong_EFG/EF2_IV"/>
</dbReference>
<dbReference type="SMART" id="SM00838">
    <property type="entry name" value="EFG_C"/>
    <property type="match status" value="1"/>
</dbReference>
<dbReference type="Pfam" id="PF14492">
    <property type="entry name" value="EFG_III"/>
    <property type="match status" value="1"/>
</dbReference>
<keyword evidence="12" id="KW-1185">Reference proteome</keyword>
<dbReference type="PRINTS" id="PR00315">
    <property type="entry name" value="ELONGATNFCT"/>
</dbReference>
<keyword evidence="2 8" id="KW-0547">Nucleotide-binding</keyword>
<dbReference type="FunFam" id="3.30.70.240:FF:000015">
    <property type="entry name" value="Elongation factor G, mitochondrial"/>
    <property type="match status" value="1"/>
</dbReference>
<dbReference type="SUPFAM" id="SSF52540">
    <property type="entry name" value="P-loop containing nucleoside triphosphate hydrolases"/>
    <property type="match status" value="1"/>
</dbReference>
<dbReference type="FunFam" id="2.40.30.10:FF:000022">
    <property type="entry name" value="Elongation factor G, mitochondrial"/>
    <property type="match status" value="1"/>
</dbReference>
<dbReference type="InterPro" id="IPR005225">
    <property type="entry name" value="Small_GTP-bd"/>
</dbReference>
<feature type="binding site" evidence="8">
    <location>
        <begin position="731"/>
        <end position="734"/>
    </location>
    <ligand>
        <name>GTP</name>
        <dbReference type="ChEBI" id="CHEBI:37565"/>
    </ligand>
</feature>
<feature type="domain" description="Tr-type G" evidence="10">
    <location>
        <begin position="596"/>
        <end position="879"/>
    </location>
</feature>
<dbReference type="PANTHER" id="PTHR43636">
    <property type="entry name" value="ELONGATION FACTOR G, MITOCHONDRIAL"/>
    <property type="match status" value="1"/>
</dbReference>
<dbReference type="Gene3D" id="3.30.230.10">
    <property type="match status" value="1"/>
</dbReference>
<evidence type="ECO:0000256" key="8">
    <source>
        <dbReference type="HAMAP-Rule" id="MF_03061"/>
    </source>
</evidence>
<dbReference type="GO" id="GO:0003924">
    <property type="term" value="F:GTPase activity"/>
    <property type="evidence" value="ECO:0007669"/>
    <property type="project" value="UniProtKB-UniRule"/>
</dbReference>
<evidence type="ECO:0000256" key="2">
    <source>
        <dbReference type="ARBA" id="ARBA00022741"/>
    </source>
</evidence>
<dbReference type="FunFam" id="3.40.50.300:FF:000558">
    <property type="entry name" value="Elongation factor G, mitochondrial"/>
    <property type="match status" value="1"/>
</dbReference>
<dbReference type="Pfam" id="PF00009">
    <property type="entry name" value="GTP_EFTU"/>
    <property type="match status" value="1"/>
</dbReference>
<dbReference type="InterPro" id="IPR009022">
    <property type="entry name" value="EFG_III"/>
</dbReference>
<evidence type="ECO:0000256" key="9">
    <source>
        <dbReference type="SAM" id="Phobius"/>
    </source>
</evidence>
<dbReference type="InterPro" id="IPR041095">
    <property type="entry name" value="EFG_II"/>
</dbReference>
<dbReference type="GO" id="GO:0005525">
    <property type="term" value="F:GTP binding"/>
    <property type="evidence" value="ECO:0007669"/>
    <property type="project" value="UniProtKB-UniRule"/>
</dbReference>
<keyword evidence="9" id="KW-0812">Transmembrane</keyword>
<evidence type="ECO:0000256" key="5">
    <source>
        <dbReference type="ARBA" id="ARBA00022946"/>
    </source>
</evidence>
<feature type="binding site" evidence="8">
    <location>
        <begin position="605"/>
        <end position="612"/>
    </location>
    <ligand>
        <name>GTP</name>
        <dbReference type="ChEBI" id="CHEBI:37565"/>
    </ligand>
</feature>
<dbReference type="SUPFAM" id="SSF54211">
    <property type="entry name" value="Ribosomal protein S5 domain 2-like"/>
    <property type="match status" value="1"/>
</dbReference>
<dbReference type="NCBIfam" id="NF009381">
    <property type="entry name" value="PRK12740.1-5"/>
    <property type="match status" value="1"/>
</dbReference>
<dbReference type="CDD" id="cd04091">
    <property type="entry name" value="mtEFG1_II_like"/>
    <property type="match status" value="1"/>
</dbReference>
<dbReference type="PANTHER" id="PTHR43636:SF2">
    <property type="entry name" value="ELONGATION FACTOR G, MITOCHONDRIAL"/>
    <property type="match status" value="1"/>
</dbReference>
<evidence type="ECO:0000259" key="10">
    <source>
        <dbReference type="PROSITE" id="PS51722"/>
    </source>
</evidence>
<dbReference type="InterPro" id="IPR004540">
    <property type="entry name" value="Transl_elong_EFG/EF2"/>
</dbReference>
<dbReference type="CDD" id="cd01434">
    <property type="entry name" value="EFG_mtEFG1_IV"/>
    <property type="match status" value="1"/>
</dbReference>
<dbReference type="HAMAP" id="MF_00054_B">
    <property type="entry name" value="EF_G_EF_2_B"/>
    <property type="match status" value="1"/>
</dbReference>
<keyword evidence="9" id="KW-1133">Transmembrane helix</keyword>
<organism evidence="11 12">
    <name type="scientific">Pichia californica</name>
    <dbReference type="NCBI Taxonomy" id="460514"/>
    <lineage>
        <taxon>Eukaryota</taxon>
        <taxon>Fungi</taxon>
        <taxon>Dikarya</taxon>
        <taxon>Ascomycota</taxon>
        <taxon>Saccharomycotina</taxon>
        <taxon>Pichiomycetes</taxon>
        <taxon>Pichiales</taxon>
        <taxon>Pichiaceae</taxon>
        <taxon>Pichia</taxon>
    </lineage>
</organism>
<feature type="transmembrane region" description="Helical" evidence="9">
    <location>
        <begin position="488"/>
        <end position="508"/>
    </location>
</feature>
<gene>
    <name evidence="8 11" type="primary">MEF1</name>
    <name evidence="11" type="ORF">C6P40_003698</name>
</gene>
<comment type="caution">
    <text evidence="11">The sequence shown here is derived from an EMBL/GenBank/DDBJ whole genome shotgun (WGS) entry which is preliminary data.</text>
</comment>
<keyword evidence="6 8" id="KW-0496">Mitochondrion</keyword>
<dbReference type="GO" id="GO:0070125">
    <property type="term" value="P:mitochondrial translational elongation"/>
    <property type="evidence" value="ECO:0007669"/>
    <property type="project" value="UniProtKB-UniRule"/>
</dbReference>
<name>A0A9P7BHK8_9ASCO</name>
<dbReference type="InterPro" id="IPR035647">
    <property type="entry name" value="EFG_III/V"/>
</dbReference>
<dbReference type="InterPro" id="IPR000795">
    <property type="entry name" value="T_Tr_GTP-bd_dom"/>
</dbReference>
<comment type="similarity">
    <text evidence="8">Belongs to the GTP-binding elongation factor family. EF-G/EF-2 subfamily.</text>
</comment>
<dbReference type="Gene3D" id="3.30.70.240">
    <property type="match status" value="1"/>
</dbReference>
<dbReference type="InterPro" id="IPR027417">
    <property type="entry name" value="P-loop_NTPase"/>
</dbReference>
<dbReference type="InterPro" id="IPR000640">
    <property type="entry name" value="EFG_V-like"/>
</dbReference>
<dbReference type="InterPro" id="IPR004161">
    <property type="entry name" value="EFTu-like_2"/>
</dbReference>
<feature type="binding site" evidence="8">
    <location>
        <begin position="677"/>
        <end position="681"/>
    </location>
    <ligand>
        <name>GTP</name>
        <dbReference type="ChEBI" id="CHEBI:37565"/>
    </ligand>
</feature>
<evidence type="ECO:0000313" key="11">
    <source>
        <dbReference type="EMBL" id="KAG0690154.1"/>
    </source>
</evidence>
<comment type="function">
    <text evidence="8">Mitochondrial GTPase that catalyzes the GTP-dependent ribosomal translocation step during translation elongation. During this step, the ribosome changes from the pre-translocational (PRE) to the post-translocational (POST) state as the newly formed A-site-bound peptidyl-tRNA and P-site-bound deacylated tRNA move to the P and E sites, respectively. Catalyzes the coordinated movement of the two tRNA molecules, the mRNA and conformational changes in the ribosome.</text>
</comment>
<dbReference type="Gene3D" id="3.40.50.300">
    <property type="entry name" value="P-loop containing nucleotide triphosphate hydrolases"/>
    <property type="match status" value="1"/>
</dbReference>
<dbReference type="Pfam" id="PF03144">
    <property type="entry name" value="GTP_EFTU_D2"/>
    <property type="match status" value="1"/>
</dbReference>
<dbReference type="FunFam" id="3.30.70.870:FF:000001">
    <property type="entry name" value="Elongation factor G"/>
    <property type="match status" value="1"/>
</dbReference>
<dbReference type="Gene3D" id="2.40.30.10">
    <property type="entry name" value="Translation factors"/>
    <property type="match status" value="1"/>
</dbReference>
<comment type="subcellular location">
    <subcellularLocation>
        <location evidence="8">Mitochondrion</location>
    </subcellularLocation>
</comment>
<keyword evidence="5" id="KW-0809">Transit peptide</keyword>
<keyword evidence="7 8" id="KW-0342">GTP-binding</keyword>
<dbReference type="InterPro" id="IPR020568">
    <property type="entry name" value="Ribosomal_Su5_D2-typ_SF"/>
</dbReference>
<dbReference type="Pfam" id="PF03764">
    <property type="entry name" value="EFG_IV"/>
    <property type="match status" value="1"/>
</dbReference>
<keyword evidence="3 8" id="KW-0251">Elongation factor</keyword>
<protein>
    <recommendedName>
        <fullName evidence="8">Elongation factor G, mitochondrial</fullName>
        <shortName evidence="8">EF-Gmt</shortName>
    </recommendedName>
    <alternativeName>
        <fullName evidence="8">Elongation factor G 1, mitochondrial</fullName>
        <shortName evidence="8">mEF-G 1</shortName>
    </alternativeName>
    <alternativeName>
        <fullName evidence="8">Elongation factor G1</fullName>
    </alternativeName>
</protein>
<dbReference type="OrthoDB" id="198619at2759"/>
<dbReference type="PROSITE" id="PS51722">
    <property type="entry name" value="G_TR_2"/>
    <property type="match status" value="1"/>
</dbReference>
<evidence type="ECO:0000256" key="4">
    <source>
        <dbReference type="ARBA" id="ARBA00022917"/>
    </source>
</evidence>
<dbReference type="InterPro" id="IPR014721">
    <property type="entry name" value="Ribsml_uS5_D2-typ_fold_subgr"/>
</dbReference>
<dbReference type="SUPFAM" id="SSF54980">
    <property type="entry name" value="EF-G C-terminal domain-like"/>
    <property type="match status" value="2"/>
</dbReference>
<keyword evidence="9" id="KW-0472">Membrane</keyword>
<dbReference type="NCBIfam" id="TIGR00231">
    <property type="entry name" value="small_GTP"/>
    <property type="match status" value="1"/>
</dbReference>
<dbReference type="Gene3D" id="3.30.70.870">
    <property type="entry name" value="Elongation Factor G (Translational Gtpase), domain 3"/>
    <property type="match status" value="1"/>
</dbReference>
<dbReference type="GO" id="GO:0003746">
    <property type="term" value="F:translation elongation factor activity"/>
    <property type="evidence" value="ECO:0007669"/>
    <property type="project" value="UniProtKB-UniRule"/>
</dbReference>
<dbReference type="SMART" id="SM00889">
    <property type="entry name" value="EFG_IV"/>
    <property type="match status" value="1"/>
</dbReference>
<dbReference type="CDD" id="cd01886">
    <property type="entry name" value="EF-G"/>
    <property type="match status" value="1"/>
</dbReference>
<comment type="similarity">
    <text evidence="1">Belongs to the TRAFAC class translation factor GTPase superfamily. Classic translation factor GTPase family. EF-G/EF-2 subfamily.</text>
</comment>
<evidence type="ECO:0000256" key="1">
    <source>
        <dbReference type="ARBA" id="ARBA00005870"/>
    </source>
</evidence>
<dbReference type="Proteomes" id="UP000697127">
    <property type="component" value="Unassembled WGS sequence"/>
</dbReference>
<accession>A0A9P7BHK8</accession>
<evidence type="ECO:0000256" key="3">
    <source>
        <dbReference type="ARBA" id="ARBA00022768"/>
    </source>
</evidence>
<dbReference type="InterPro" id="IPR047872">
    <property type="entry name" value="EFG_IV"/>
</dbReference>